<dbReference type="Pfam" id="PF13715">
    <property type="entry name" value="CarbopepD_reg_2"/>
    <property type="match status" value="1"/>
</dbReference>
<feature type="chain" id="PRO_5045615137" evidence="1">
    <location>
        <begin position="19"/>
        <end position="263"/>
    </location>
</feature>
<dbReference type="InterPro" id="IPR008969">
    <property type="entry name" value="CarboxyPept-like_regulatory"/>
</dbReference>
<dbReference type="Proteomes" id="UP001597013">
    <property type="component" value="Unassembled WGS sequence"/>
</dbReference>
<comment type="caution">
    <text evidence="2">The sequence shown here is derived from an EMBL/GenBank/DDBJ whole genome shotgun (WGS) entry which is preliminary data.</text>
</comment>
<sequence>MRLYAVFILLLMSFLGFAQEDSNEPTRVQATIISSTTKSPLAEVNIVNLNQVIGTTTNDDGIFDIRAKVNDTLHLSYLGYKSIKVRVTNDWIKFGNTEIEMTDEALALEEVVVNQLQLTGYLEVDIKQIPITSNNRYRISGIPNQGYEGGQTNVVNKVLGAIFNPADFLYKMFGKNPNQMRKLKDMKKDDEIRNQLSKRFDREMLTVLLQVDKYDLDEIVNQCNYSRDFIRTANDLQVLDAISECYEEYKVLNRNNERKRNKS</sequence>
<evidence type="ECO:0000313" key="2">
    <source>
        <dbReference type="EMBL" id="MFD1064258.1"/>
    </source>
</evidence>
<accession>A0ABW3NAA0</accession>
<proteinExistence type="predicted"/>
<keyword evidence="1" id="KW-0732">Signal</keyword>
<evidence type="ECO:0000256" key="1">
    <source>
        <dbReference type="SAM" id="SignalP"/>
    </source>
</evidence>
<organism evidence="2 3">
    <name type="scientific">Winogradskyella litorisediminis</name>
    <dbReference type="NCBI Taxonomy" id="1156618"/>
    <lineage>
        <taxon>Bacteria</taxon>
        <taxon>Pseudomonadati</taxon>
        <taxon>Bacteroidota</taxon>
        <taxon>Flavobacteriia</taxon>
        <taxon>Flavobacteriales</taxon>
        <taxon>Flavobacteriaceae</taxon>
        <taxon>Winogradskyella</taxon>
    </lineage>
</organism>
<evidence type="ECO:0000313" key="3">
    <source>
        <dbReference type="Proteomes" id="UP001597013"/>
    </source>
</evidence>
<reference evidence="3" key="1">
    <citation type="journal article" date="2019" name="Int. J. Syst. Evol. Microbiol.">
        <title>The Global Catalogue of Microorganisms (GCM) 10K type strain sequencing project: providing services to taxonomists for standard genome sequencing and annotation.</title>
        <authorList>
            <consortium name="The Broad Institute Genomics Platform"/>
            <consortium name="The Broad Institute Genome Sequencing Center for Infectious Disease"/>
            <person name="Wu L."/>
            <person name="Ma J."/>
        </authorList>
    </citation>
    <scope>NUCLEOTIDE SEQUENCE [LARGE SCALE GENOMIC DNA]</scope>
    <source>
        <strain evidence="3">CCUG 62215</strain>
    </source>
</reference>
<gene>
    <name evidence="2" type="ORF">ACFQ1Q_13460</name>
</gene>
<dbReference type="EMBL" id="JBHTJL010000016">
    <property type="protein sequence ID" value="MFD1064258.1"/>
    <property type="molecule type" value="Genomic_DNA"/>
</dbReference>
<keyword evidence="3" id="KW-1185">Reference proteome</keyword>
<dbReference type="SUPFAM" id="SSF49464">
    <property type="entry name" value="Carboxypeptidase regulatory domain-like"/>
    <property type="match status" value="1"/>
</dbReference>
<name>A0ABW3NAA0_9FLAO</name>
<feature type="signal peptide" evidence="1">
    <location>
        <begin position="1"/>
        <end position="18"/>
    </location>
</feature>
<protein>
    <submittedName>
        <fullName evidence="2">Carboxypeptidase-like regulatory domain-containing protein</fullName>
    </submittedName>
</protein>
<dbReference type="RefSeq" id="WP_386132530.1">
    <property type="nucleotide sequence ID" value="NZ_JBHTJL010000016.1"/>
</dbReference>